<dbReference type="InterPro" id="IPR011598">
    <property type="entry name" value="bHLH_dom"/>
</dbReference>
<dbReference type="EMBL" id="JBAMMX010000002">
    <property type="protein sequence ID" value="KAK6945616.1"/>
    <property type="molecule type" value="Genomic_DNA"/>
</dbReference>
<evidence type="ECO:0000256" key="4">
    <source>
        <dbReference type="ARBA" id="ARBA00023242"/>
    </source>
</evidence>
<evidence type="ECO:0000256" key="2">
    <source>
        <dbReference type="ARBA" id="ARBA00023015"/>
    </source>
</evidence>
<dbReference type="InterPro" id="IPR036638">
    <property type="entry name" value="HLH_DNA-bd_sf"/>
</dbReference>
<keyword evidence="2" id="KW-0805">Transcription regulation</keyword>
<evidence type="ECO:0000259" key="6">
    <source>
        <dbReference type="PROSITE" id="PS50888"/>
    </source>
</evidence>
<gene>
    <name evidence="7" type="ORF">RJ641_013160</name>
</gene>
<evidence type="ECO:0000256" key="1">
    <source>
        <dbReference type="ARBA" id="ARBA00004123"/>
    </source>
</evidence>
<keyword evidence="3" id="KW-0804">Transcription</keyword>
<evidence type="ECO:0000256" key="5">
    <source>
        <dbReference type="SAM" id="MobiDB-lite"/>
    </source>
</evidence>
<dbReference type="GO" id="GO:0000981">
    <property type="term" value="F:DNA-binding transcription factor activity, RNA polymerase II-specific"/>
    <property type="evidence" value="ECO:0007669"/>
    <property type="project" value="TreeGrafter"/>
</dbReference>
<dbReference type="PROSITE" id="PS50888">
    <property type="entry name" value="BHLH"/>
    <property type="match status" value="1"/>
</dbReference>
<feature type="domain" description="BHLH" evidence="6">
    <location>
        <begin position="41"/>
        <end position="94"/>
    </location>
</feature>
<dbReference type="AlphaFoldDB" id="A0AAN8ZPS0"/>
<evidence type="ECO:0000313" key="7">
    <source>
        <dbReference type="EMBL" id="KAK6945616.1"/>
    </source>
</evidence>
<dbReference type="Pfam" id="PF00010">
    <property type="entry name" value="HLH"/>
    <property type="match status" value="1"/>
</dbReference>
<feature type="non-terminal residue" evidence="7">
    <location>
        <position position="213"/>
    </location>
</feature>
<sequence length="213" mass="23971">MERCNGEELAIENSNLLSIEGSSKQSENPAKSQSIEEGSSSKRLEHNAKERVRRMKLNASYLALHALLPNSRRSKKRWSNPFIIDKVLQYLPALEKEIGMLKSKKDALLSSVEKKQQPLNLNNNLPLESQVPKPTVSITQVKDGEVIIQICMQKGRRDFLSKLIENVQREGMNIEFASSNIVCDDRVCCNLKIQVLPLIGPVGADYAKDLKDK</sequence>
<proteinExistence type="predicted"/>
<accession>A0AAN8ZPS0</accession>
<feature type="region of interest" description="Disordered" evidence="5">
    <location>
        <begin position="15"/>
        <end position="45"/>
    </location>
</feature>
<evidence type="ECO:0000313" key="8">
    <source>
        <dbReference type="Proteomes" id="UP001370490"/>
    </source>
</evidence>
<dbReference type="GO" id="GO:0046983">
    <property type="term" value="F:protein dimerization activity"/>
    <property type="evidence" value="ECO:0007669"/>
    <property type="project" value="InterPro"/>
</dbReference>
<dbReference type="SUPFAM" id="SSF47459">
    <property type="entry name" value="HLH, helix-loop-helix DNA-binding domain"/>
    <property type="match status" value="1"/>
</dbReference>
<dbReference type="Gene3D" id="4.10.280.10">
    <property type="entry name" value="Helix-loop-helix DNA-binding domain"/>
    <property type="match status" value="1"/>
</dbReference>
<keyword evidence="4" id="KW-0539">Nucleus</keyword>
<dbReference type="PANTHER" id="PTHR13935">
    <property type="entry name" value="ACHAETE-SCUTE TRANSCRIPTION FACTOR-RELATED"/>
    <property type="match status" value="1"/>
</dbReference>
<reference evidence="7 8" key="1">
    <citation type="submission" date="2023-12" db="EMBL/GenBank/DDBJ databases">
        <title>A high-quality genome assembly for Dillenia turbinata (Dilleniales).</title>
        <authorList>
            <person name="Chanderbali A."/>
        </authorList>
    </citation>
    <scope>NUCLEOTIDE SEQUENCE [LARGE SCALE GENOMIC DNA]</scope>
    <source>
        <strain evidence="7">LSX21</strain>
        <tissue evidence="7">Leaf</tissue>
    </source>
</reference>
<protein>
    <submittedName>
        <fullName evidence="7">Myc-type, basic helix-loop-helix (BHLH) domain</fullName>
    </submittedName>
</protein>
<dbReference type="GO" id="GO:0090575">
    <property type="term" value="C:RNA polymerase II transcription regulator complex"/>
    <property type="evidence" value="ECO:0007669"/>
    <property type="project" value="TreeGrafter"/>
</dbReference>
<name>A0AAN8ZPS0_9MAGN</name>
<dbReference type="InterPro" id="IPR015660">
    <property type="entry name" value="MASH1/Ascl1a-like"/>
</dbReference>
<comment type="subcellular location">
    <subcellularLocation>
        <location evidence="1">Nucleus</location>
    </subcellularLocation>
</comment>
<feature type="compositionally biased region" description="Polar residues" evidence="5">
    <location>
        <begin position="15"/>
        <end position="38"/>
    </location>
</feature>
<organism evidence="7 8">
    <name type="scientific">Dillenia turbinata</name>
    <dbReference type="NCBI Taxonomy" id="194707"/>
    <lineage>
        <taxon>Eukaryota</taxon>
        <taxon>Viridiplantae</taxon>
        <taxon>Streptophyta</taxon>
        <taxon>Embryophyta</taxon>
        <taxon>Tracheophyta</taxon>
        <taxon>Spermatophyta</taxon>
        <taxon>Magnoliopsida</taxon>
        <taxon>eudicotyledons</taxon>
        <taxon>Gunneridae</taxon>
        <taxon>Pentapetalae</taxon>
        <taxon>Dilleniales</taxon>
        <taxon>Dilleniaceae</taxon>
        <taxon>Dillenia</taxon>
    </lineage>
</organism>
<keyword evidence="8" id="KW-1185">Reference proteome</keyword>
<comment type="caution">
    <text evidence="7">The sequence shown here is derived from an EMBL/GenBank/DDBJ whole genome shotgun (WGS) entry which is preliminary data.</text>
</comment>
<dbReference type="GO" id="GO:0000977">
    <property type="term" value="F:RNA polymerase II transcription regulatory region sequence-specific DNA binding"/>
    <property type="evidence" value="ECO:0007669"/>
    <property type="project" value="TreeGrafter"/>
</dbReference>
<evidence type="ECO:0000256" key="3">
    <source>
        <dbReference type="ARBA" id="ARBA00023163"/>
    </source>
</evidence>
<dbReference type="Proteomes" id="UP001370490">
    <property type="component" value="Unassembled WGS sequence"/>
</dbReference>
<dbReference type="PANTHER" id="PTHR13935:SF104">
    <property type="entry name" value="TRANSCRIPTION FACTOR BHLH160"/>
    <property type="match status" value="1"/>
</dbReference>